<feature type="compositionally biased region" description="Polar residues" evidence="6">
    <location>
        <begin position="95"/>
        <end position="115"/>
    </location>
</feature>
<dbReference type="OrthoDB" id="6159439at2759"/>
<feature type="region of interest" description="Disordered" evidence="6">
    <location>
        <begin position="1"/>
        <end position="37"/>
    </location>
</feature>
<protein>
    <recommendedName>
        <fullName evidence="7">Homeobox domain-containing protein</fullName>
    </recommendedName>
</protein>
<dbReference type="GO" id="GO:0005634">
    <property type="term" value="C:nucleus"/>
    <property type="evidence" value="ECO:0007669"/>
    <property type="project" value="UniProtKB-SubCell"/>
</dbReference>
<dbReference type="EMBL" id="MCFC01000020">
    <property type="protein sequence ID" value="ORY30404.1"/>
    <property type="molecule type" value="Genomic_DNA"/>
</dbReference>
<sequence length="465" mass="49578">MSLAGESHMQTKRIPCPTCTKGKADPPQVKHRRRTTPEQLKVLEHWFDVNPKPDNNLREWLASELGMTKRNIQVWFQNRRAKVKGLAMKEKAAQTKASASGSDSENPPGNSTADPPSSDRKPANASTTSQRPVIEPLTIIPPVSNTVPRHVSTVPRPPLISQPASQPAVQQMLLPPVNTVNMGRRVSLANGEAAMIETWVAKRMAAGRNNANRAAGIPGFSPRSPSMGTAAAARRASIPYPPPINANGTFAFPQTAMSPLTRPMPSTLYLAAMRNNTRRSSVPGIPPVGTAQLISSAPFTPPRIGSGSYQVPSSTGRSTRDLSPIKDVDHDSGAAHSQPSFVFDEPASDLSATYLSTPVSTYAPNPNGGSTEAPFAPNAPLPNPAFSFGAPPDNNAQPAISDEEIHLWMTLQRGRLSSMASINSTYAESAGTQDGSDHTVEWNSGLVESSPQPNGFEADARRASA</sequence>
<dbReference type="GO" id="GO:0030154">
    <property type="term" value="P:cell differentiation"/>
    <property type="evidence" value="ECO:0007669"/>
    <property type="project" value="TreeGrafter"/>
</dbReference>
<dbReference type="GO" id="GO:0000978">
    <property type="term" value="F:RNA polymerase II cis-regulatory region sequence-specific DNA binding"/>
    <property type="evidence" value="ECO:0007669"/>
    <property type="project" value="TreeGrafter"/>
</dbReference>
<name>A0A1Y2B6Q2_9TREE</name>
<dbReference type="CDD" id="cd00086">
    <property type="entry name" value="homeodomain"/>
    <property type="match status" value="1"/>
</dbReference>
<evidence type="ECO:0000256" key="2">
    <source>
        <dbReference type="ARBA" id="ARBA00023155"/>
    </source>
</evidence>
<dbReference type="SUPFAM" id="SSF46689">
    <property type="entry name" value="Homeodomain-like"/>
    <property type="match status" value="1"/>
</dbReference>
<organism evidence="8 9">
    <name type="scientific">Naematelia encephala</name>
    <dbReference type="NCBI Taxonomy" id="71784"/>
    <lineage>
        <taxon>Eukaryota</taxon>
        <taxon>Fungi</taxon>
        <taxon>Dikarya</taxon>
        <taxon>Basidiomycota</taxon>
        <taxon>Agaricomycotina</taxon>
        <taxon>Tremellomycetes</taxon>
        <taxon>Tremellales</taxon>
        <taxon>Naemateliaceae</taxon>
        <taxon>Naematelia</taxon>
    </lineage>
</organism>
<dbReference type="InParanoid" id="A0A1Y2B6Q2"/>
<feature type="region of interest" description="Disordered" evidence="6">
    <location>
        <begin position="426"/>
        <end position="465"/>
    </location>
</feature>
<dbReference type="SMART" id="SM00389">
    <property type="entry name" value="HOX"/>
    <property type="match status" value="1"/>
</dbReference>
<evidence type="ECO:0000313" key="8">
    <source>
        <dbReference type="EMBL" id="ORY30404.1"/>
    </source>
</evidence>
<gene>
    <name evidence="8" type="ORF">BCR39DRAFT_152444</name>
</gene>
<comment type="caution">
    <text evidence="8">The sequence shown here is derived from an EMBL/GenBank/DDBJ whole genome shotgun (WGS) entry which is preliminary data.</text>
</comment>
<keyword evidence="9" id="KW-1185">Reference proteome</keyword>
<evidence type="ECO:0000256" key="1">
    <source>
        <dbReference type="ARBA" id="ARBA00023125"/>
    </source>
</evidence>
<dbReference type="PROSITE" id="PS50071">
    <property type="entry name" value="HOMEOBOX_2"/>
    <property type="match status" value="1"/>
</dbReference>
<evidence type="ECO:0000256" key="5">
    <source>
        <dbReference type="RuleBase" id="RU000682"/>
    </source>
</evidence>
<keyword evidence="2 4" id="KW-0371">Homeobox</keyword>
<keyword evidence="1 4" id="KW-0238">DNA-binding</keyword>
<dbReference type="PROSITE" id="PS00027">
    <property type="entry name" value="HOMEOBOX_1"/>
    <property type="match status" value="1"/>
</dbReference>
<dbReference type="InterPro" id="IPR009057">
    <property type="entry name" value="Homeodomain-like_sf"/>
</dbReference>
<keyword evidence="3 4" id="KW-0539">Nucleus</keyword>
<reference evidence="8 9" key="1">
    <citation type="submission" date="2016-07" db="EMBL/GenBank/DDBJ databases">
        <title>Pervasive Adenine N6-methylation of Active Genes in Fungi.</title>
        <authorList>
            <consortium name="DOE Joint Genome Institute"/>
            <person name="Mondo S.J."/>
            <person name="Dannebaum R.O."/>
            <person name="Kuo R.C."/>
            <person name="Labutti K."/>
            <person name="Haridas S."/>
            <person name="Kuo A."/>
            <person name="Salamov A."/>
            <person name="Ahrendt S.R."/>
            <person name="Lipzen A."/>
            <person name="Sullivan W."/>
            <person name="Andreopoulos W.B."/>
            <person name="Clum A."/>
            <person name="Lindquist E."/>
            <person name="Daum C."/>
            <person name="Ramamoorthy G.K."/>
            <person name="Gryganskyi A."/>
            <person name="Culley D."/>
            <person name="Magnuson J.K."/>
            <person name="James T.Y."/>
            <person name="O'Malley M.A."/>
            <person name="Stajich J.E."/>
            <person name="Spatafora J.W."/>
            <person name="Visel A."/>
            <person name="Grigoriev I.V."/>
        </authorList>
    </citation>
    <scope>NUCLEOTIDE SEQUENCE [LARGE SCALE GENOMIC DNA]</scope>
    <source>
        <strain evidence="8 9">68-887.2</strain>
    </source>
</reference>
<dbReference type="AlphaFoldDB" id="A0A1Y2B6Q2"/>
<dbReference type="InterPro" id="IPR051000">
    <property type="entry name" value="Homeobox_DNA-bind_prot"/>
</dbReference>
<dbReference type="InterPro" id="IPR017970">
    <property type="entry name" value="Homeobox_CS"/>
</dbReference>
<dbReference type="InterPro" id="IPR001356">
    <property type="entry name" value="HD"/>
</dbReference>
<feature type="compositionally biased region" description="Basic and acidic residues" evidence="6">
    <location>
        <begin position="318"/>
        <end position="333"/>
    </location>
</feature>
<feature type="domain" description="Homeobox" evidence="7">
    <location>
        <begin position="26"/>
        <end position="86"/>
    </location>
</feature>
<evidence type="ECO:0000256" key="3">
    <source>
        <dbReference type="ARBA" id="ARBA00023242"/>
    </source>
</evidence>
<dbReference type="Gene3D" id="1.10.10.60">
    <property type="entry name" value="Homeodomain-like"/>
    <property type="match status" value="1"/>
</dbReference>
<dbReference type="PANTHER" id="PTHR24324">
    <property type="entry name" value="HOMEOBOX PROTEIN HHEX"/>
    <property type="match status" value="1"/>
</dbReference>
<feature type="compositionally biased region" description="Polar residues" evidence="6">
    <location>
        <begin position="307"/>
        <end position="317"/>
    </location>
</feature>
<comment type="subcellular location">
    <subcellularLocation>
        <location evidence="4 5">Nucleus</location>
    </subcellularLocation>
</comment>
<dbReference type="STRING" id="71784.A0A1Y2B6Q2"/>
<evidence type="ECO:0000256" key="4">
    <source>
        <dbReference type="PROSITE-ProRule" id="PRU00108"/>
    </source>
</evidence>
<feature type="region of interest" description="Disordered" evidence="6">
    <location>
        <begin position="279"/>
        <end position="343"/>
    </location>
</feature>
<evidence type="ECO:0000313" key="9">
    <source>
        <dbReference type="Proteomes" id="UP000193986"/>
    </source>
</evidence>
<proteinExistence type="predicted"/>
<dbReference type="Proteomes" id="UP000193986">
    <property type="component" value="Unassembled WGS sequence"/>
</dbReference>
<dbReference type="GO" id="GO:0000981">
    <property type="term" value="F:DNA-binding transcription factor activity, RNA polymerase II-specific"/>
    <property type="evidence" value="ECO:0007669"/>
    <property type="project" value="InterPro"/>
</dbReference>
<dbReference type="PANTHER" id="PTHR24324:SF9">
    <property type="entry name" value="HOMEOBOX DOMAIN-CONTAINING PROTEIN"/>
    <property type="match status" value="1"/>
</dbReference>
<accession>A0A1Y2B6Q2</accession>
<feature type="region of interest" description="Disordered" evidence="6">
    <location>
        <begin position="86"/>
        <end position="137"/>
    </location>
</feature>
<dbReference type="Pfam" id="PF00046">
    <property type="entry name" value="Homeodomain"/>
    <property type="match status" value="1"/>
</dbReference>
<evidence type="ECO:0000259" key="7">
    <source>
        <dbReference type="PROSITE" id="PS50071"/>
    </source>
</evidence>
<feature type="DNA-binding region" description="Homeobox" evidence="4">
    <location>
        <begin position="28"/>
        <end position="87"/>
    </location>
</feature>
<evidence type="ECO:0000256" key="6">
    <source>
        <dbReference type="SAM" id="MobiDB-lite"/>
    </source>
</evidence>